<comment type="caution">
    <text evidence="1">The sequence shown here is derived from an EMBL/GenBank/DDBJ whole genome shotgun (WGS) entry which is preliminary data.</text>
</comment>
<evidence type="ECO:0000313" key="1">
    <source>
        <dbReference type="EMBL" id="HGM46773.1"/>
    </source>
</evidence>
<dbReference type="EMBL" id="DTBQ01000092">
    <property type="protein sequence ID" value="HGM46773.1"/>
    <property type="molecule type" value="Genomic_DNA"/>
</dbReference>
<protein>
    <submittedName>
        <fullName evidence="1">Uncharacterized protein</fullName>
    </submittedName>
</protein>
<dbReference type="AlphaFoldDB" id="A0A7C4D4U1"/>
<proteinExistence type="predicted"/>
<sequence length="59" mass="6973">MFTVKCEKCGFAFYKGAKPPTLYRIYVQYGGRCPRCGREIGWVPKEIEVEHKRKVQMMK</sequence>
<organism evidence="1">
    <name type="scientific">Thermofilum pendens</name>
    <dbReference type="NCBI Taxonomy" id="2269"/>
    <lineage>
        <taxon>Archaea</taxon>
        <taxon>Thermoproteota</taxon>
        <taxon>Thermoprotei</taxon>
        <taxon>Thermofilales</taxon>
        <taxon>Thermofilaceae</taxon>
        <taxon>Thermofilum</taxon>
    </lineage>
</organism>
<name>A0A7C4D4U1_THEPE</name>
<accession>A0A7C4D4U1</accession>
<gene>
    <name evidence="1" type="ORF">ENU21_03330</name>
</gene>
<reference evidence="1" key="1">
    <citation type="journal article" date="2020" name="mSystems">
        <title>Genome- and Community-Level Interaction Insights into Carbon Utilization and Element Cycling Functions of Hydrothermarchaeota in Hydrothermal Sediment.</title>
        <authorList>
            <person name="Zhou Z."/>
            <person name="Liu Y."/>
            <person name="Xu W."/>
            <person name="Pan J."/>
            <person name="Luo Z.H."/>
            <person name="Li M."/>
        </authorList>
    </citation>
    <scope>NUCLEOTIDE SEQUENCE</scope>
    <source>
        <strain evidence="1">SpSt-649</strain>
    </source>
</reference>